<dbReference type="Proteomes" id="UP000299102">
    <property type="component" value="Unassembled WGS sequence"/>
</dbReference>
<comment type="caution">
    <text evidence="1">The sequence shown here is derived from an EMBL/GenBank/DDBJ whole genome shotgun (WGS) entry which is preliminary data.</text>
</comment>
<reference evidence="1 2" key="1">
    <citation type="journal article" date="2019" name="Commun. Biol.">
        <title>The bagworm genome reveals a unique fibroin gene that provides high tensile strength.</title>
        <authorList>
            <person name="Kono N."/>
            <person name="Nakamura H."/>
            <person name="Ohtoshi R."/>
            <person name="Tomita M."/>
            <person name="Numata K."/>
            <person name="Arakawa K."/>
        </authorList>
    </citation>
    <scope>NUCLEOTIDE SEQUENCE [LARGE SCALE GENOMIC DNA]</scope>
</reference>
<organism evidence="1 2">
    <name type="scientific">Eumeta variegata</name>
    <name type="common">Bagworm moth</name>
    <name type="synonym">Eumeta japonica</name>
    <dbReference type="NCBI Taxonomy" id="151549"/>
    <lineage>
        <taxon>Eukaryota</taxon>
        <taxon>Metazoa</taxon>
        <taxon>Ecdysozoa</taxon>
        <taxon>Arthropoda</taxon>
        <taxon>Hexapoda</taxon>
        <taxon>Insecta</taxon>
        <taxon>Pterygota</taxon>
        <taxon>Neoptera</taxon>
        <taxon>Endopterygota</taxon>
        <taxon>Lepidoptera</taxon>
        <taxon>Glossata</taxon>
        <taxon>Ditrysia</taxon>
        <taxon>Tineoidea</taxon>
        <taxon>Psychidae</taxon>
        <taxon>Oiketicinae</taxon>
        <taxon>Eumeta</taxon>
    </lineage>
</organism>
<proteinExistence type="predicted"/>
<sequence>MTFIFRHPRVSSPFDTVRHALGLFPNQILFRLCAGAPPPPTAPVQHDTRARVLRRGERLAFAVFLMSPLPARGEGNIDGPAAIFYLIDRRSHELLSRNAQLDRNVTLGASSPTCGDVTRPPLCNGPASLRKWRMEYVEGAEGVSHRNSRSLDEIKRQKLLLHICNL</sequence>
<evidence type="ECO:0000313" key="2">
    <source>
        <dbReference type="Proteomes" id="UP000299102"/>
    </source>
</evidence>
<dbReference type="AlphaFoldDB" id="A0A4C1X607"/>
<gene>
    <name evidence="1" type="ORF">EVAR_97738_1</name>
</gene>
<keyword evidence="2" id="KW-1185">Reference proteome</keyword>
<name>A0A4C1X607_EUMVA</name>
<evidence type="ECO:0000313" key="1">
    <source>
        <dbReference type="EMBL" id="GBP59236.1"/>
    </source>
</evidence>
<accession>A0A4C1X607</accession>
<dbReference type="EMBL" id="BGZK01000756">
    <property type="protein sequence ID" value="GBP59236.1"/>
    <property type="molecule type" value="Genomic_DNA"/>
</dbReference>
<protein>
    <submittedName>
        <fullName evidence="1">Uncharacterized protein</fullName>
    </submittedName>
</protein>